<sequence length="502" mass="53568">MPNLTTTIEDYSPLLVYSGSDWTAGTSENDTSLDQYSQSSYMRTNVDGATVFFVFYGVNVQIYGAYRSTHGFYQIGIDTKLYPPVNGQTTPDSFQKTLFATVALQNGAHTVKMTNQGKTFTDLDFITFQSTVGLDSESMIINTFQDPDPSFSYYPSSSWSTYPSNLGMFSGGNGHVSSSAGSYVTYTFQGDAVLLYGPVGPNGAPYAAQMDNNSPSNYTTNTLTYRPQTLLYYGSNLGAGSHTLKITVQPFNSSYPLTLAVDYAEVFTTASIQRASGYSTSTSSKLSKGAIAGISVGSIFGLFLILASIVYFVRRRRTGRQTSPIIGHNQDKKAEDIIQPFNYNPLPVSDAPSPLSQSHSHSQLGHETLRTQVSIASLPTTPPTTGIWPPTAGTVGGAASHTDSSDVTSSRNSETAQELIVPQLRSKYRPDLAPQLLSPPPARTRRTAAGGGGRVGPSIPELQITEEVDAGPVPAEGGIAGADSGTSAPPEYSQDPTSPNAR</sequence>
<dbReference type="STRING" id="1095629.A0A0C9XBW0"/>
<feature type="transmembrane region" description="Helical" evidence="2">
    <location>
        <begin position="290"/>
        <end position="313"/>
    </location>
</feature>
<feature type="region of interest" description="Disordered" evidence="1">
    <location>
        <begin position="377"/>
        <end position="415"/>
    </location>
</feature>
<feature type="region of interest" description="Disordered" evidence="1">
    <location>
        <begin position="431"/>
        <end position="502"/>
    </location>
</feature>
<keyword evidence="2" id="KW-0812">Transmembrane</keyword>
<keyword evidence="4" id="KW-1185">Reference proteome</keyword>
<reference evidence="4" key="2">
    <citation type="submission" date="2015-01" db="EMBL/GenBank/DDBJ databases">
        <title>Evolutionary Origins and Diversification of the Mycorrhizal Mutualists.</title>
        <authorList>
            <consortium name="DOE Joint Genome Institute"/>
            <consortium name="Mycorrhizal Genomics Consortium"/>
            <person name="Kohler A."/>
            <person name="Kuo A."/>
            <person name="Nagy L.G."/>
            <person name="Floudas D."/>
            <person name="Copeland A."/>
            <person name="Barry K.W."/>
            <person name="Cichocki N."/>
            <person name="Veneault-Fourrey C."/>
            <person name="LaButti K."/>
            <person name="Lindquist E.A."/>
            <person name="Lipzen A."/>
            <person name="Lundell T."/>
            <person name="Morin E."/>
            <person name="Murat C."/>
            <person name="Riley R."/>
            <person name="Ohm R."/>
            <person name="Sun H."/>
            <person name="Tunlid A."/>
            <person name="Henrissat B."/>
            <person name="Grigoriev I.V."/>
            <person name="Hibbett D.S."/>
            <person name="Martin F."/>
        </authorList>
    </citation>
    <scope>NUCLEOTIDE SEQUENCE [LARGE SCALE GENOMIC DNA]</scope>
    <source>
        <strain evidence="4">LaAM-08-1</strain>
    </source>
</reference>
<gene>
    <name evidence="3" type="ORF">K443DRAFT_671056</name>
</gene>
<keyword evidence="2" id="KW-0472">Membrane</keyword>
<proteinExistence type="predicted"/>
<evidence type="ECO:0008006" key="5">
    <source>
        <dbReference type="Google" id="ProtNLM"/>
    </source>
</evidence>
<dbReference type="AlphaFoldDB" id="A0A0C9XBW0"/>
<feature type="compositionally biased region" description="Polar residues" evidence="1">
    <location>
        <begin position="401"/>
        <end position="415"/>
    </location>
</feature>
<dbReference type="EMBL" id="KN838537">
    <property type="protein sequence ID" value="KIK09735.1"/>
    <property type="molecule type" value="Genomic_DNA"/>
</dbReference>
<protein>
    <recommendedName>
        <fullName evidence="5">Transmembrane protein</fullName>
    </recommendedName>
</protein>
<evidence type="ECO:0000256" key="2">
    <source>
        <dbReference type="SAM" id="Phobius"/>
    </source>
</evidence>
<evidence type="ECO:0000256" key="1">
    <source>
        <dbReference type="SAM" id="MobiDB-lite"/>
    </source>
</evidence>
<reference evidence="3 4" key="1">
    <citation type="submission" date="2014-04" db="EMBL/GenBank/DDBJ databases">
        <authorList>
            <consortium name="DOE Joint Genome Institute"/>
            <person name="Kuo A."/>
            <person name="Kohler A."/>
            <person name="Nagy L.G."/>
            <person name="Floudas D."/>
            <person name="Copeland A."/>
            <person name="Barry K.W."/>
            <person name="Cichocki N."/>
            <person name="Veneault-Fourrey C."/>
            <person name="LaButti K."/>
            <person name="Lindquist E.A."/>
            <person name="Lipzen A."/>
            <person name="Lundell T."/>
            <person name="Morin E."/>
            <person name="Murat C."/>
            <person name="Sun H."/>
            <person name="Tunlid A."/>
            <person name="Henrissat B."/>
            <person name="Grigoriev I.V."/>
            <person name="Hibbett D.S."/>
            <person name="Martin F."/>
            <person name="Nordberg H.P."/>
            <person name="Cantor M.N."/>
            <person name="Hua S.X."/>
        </authorList>
    </citation>
    <scope>NUCLEOTIDE SEQUENCE [LARGE SCALE GENOMIC DNA]</scope>
    <source>
        <strain evidence="3 4">LaAM-08-1</strain>
    </source>
</reference>
<dbReference type="Proteomes" id="UP000054477">
    <property type="component" value="Unassembled WGS sequence"/>
</dbReference>
<dbReference type="OrthoDB" id="2564234at2759"/>
<name>A0A0C9XBW0_9AGAR</name>
<dbReference type="Gene3D" id="2.60.120.260">
    <property type="entry name" value="Galactose-binding domain-like"/>
    <property type="match status" value="2"/>
</dbReference>
<organism evidence="3 4">
    <name type="scientific">Laccaria amethystina LaAM-08-1</name>
    <dbReference type="NCBI Taxonomy" id="1095629"/>
    <lineage>
        <taxon>Eukaryota</taxon>
        <taxon>Fungi</taxon>
        <taxon>Dikarya</taxon>
        <taxon>Basidiomycota</taxon>
        <taxon>Agaricomycotina</taxon>
        <taxon>Agaricomycetes</taxon>
        <taxon>Agaricomycetidae</taxon>
        <taxon>Agaricales</taxon>
        <taxon>Agaricineae</taxon>
        <taxon>Hydnangiaceae</taxon>
        <taxon>Laccaria</taxon>
    </lineage>
</organism>
<keyword evidence="2" id="KW-1133">Transmembrane helix</keyword>
<evidence type="ECO:0000313" key="3">
    <source>
        <dbReference type="EMBL" id="KIK09735.1"/>
    </source>
</evidence>
<dbReference type="HOGENOM" id="CLU_042416_0_0_1"/>
<evidence type="ECO:0000313" key="4">
    <source>
        <dbReference type="Proteomes" id="UP000054477"/>
    </source>
</evidence>
<accession>A0A0C9XBW0</accession>